<comment type="caution">
    <text evidence="1">The sequence shown here is derived from an EMBL/GenBank/DDBJ whole genome shotgun (WGS) entry which is preliminary data.</text>
</comment>
<evidence type="ECO:0000313" key="1">
    <source>
        <dbReference type="EMBL" id="HIH16868.1"/>
    </source>
</evidence>
<dbReference type="EMBL" id="DUGH01000133">
    <property type="protein sequence ID" value="HIH16868.1"/>
    <property type="molecule type" value="Genomic_DNA"/>
</dbReference>
<protein>
    <submittedName>
        <fullName evidence="1">Uncharacterized protein</fullName>
    </submittedName>
</protein>
<evidence type="ECO:0000313" key="3">
    <source>
        <dbReference type="Proteomes" id="UP000564964"/>
    </source>
</evidence>
<reference evidence="2" key="3">
    <citation type="submission" date="2021-05" db="EMBL/GenBank/DDBJ databases">
        <title>Protein family content uncovers lineage relationships and bacterial pathway maintenance mechanisms in DPANN archaea.</title>
        <authorList>
            <person name="Castelle C.J."/>
            <person name="Meheust R."/>
            <person name="Jaffe A.L."/>
            <person name="Seitz K."/>
            <person name="Gong X."/>
            <person name="Baker B.J."/>
            <person name="Banfield J.F."/>
        </authorList>
    </citation>
    <scope>NUCLEOTIDE SEQUENCE</scope>
    <source>
        <strain evidence="2">RIFCSPLOWO2_01_FULL_58_19</strain>
    </source>
</reference>
<organism evidence="1 3">
    <name type="scientific">Candidatus Iainarchaeum sp</name>
    <dbReference type="NCBI Taxonomy" id="3101447"/>
    <lineage>
        <taxon>Archaea</taxon>
        <taxon>Candidatus Iainarchaeota</taxon>
        <taxon>Candidatus Iainarchaeia</taxon>
        <taxon>Candidatus Iainarchaeales</taxon>
        <taxon>Candidatus Iainarchaeaceae</taxon>
        <taxon>Candidatus Iainarchaeum</taxon>
    </lineage>
</organism>
<reference evidence="2" key="2">
    <citation type="submission" date="2021-03" db="EMBL/GenBank/DDBJ databases">
        <authorList>
            <person name="Jaffe A."/>
        </authorList>
    </citation>
    <scope>NUCLEOTIDE SEQUENCE</scope>
    <source>
        <strain evidence="2">RIFCSPLOWO2_01_FULL_58_19</strain>
    </source>
</reference>
<sequence length="175" mass="19683">MRKTILLAGMMVLAFFAGNALAAPFYYYGEQRATPDYFNSIDPLIGSPYYPETARTYSLRGYFFHRNYPVSALSMAYEPLRSEERFPYGNVYSYDPFTGLTYLTGSKGYRPFDYRYNQGLGSAWNGQGLSGRSAGRDPSGRGQGYQYLDGVAYKQPAAASPGFDFDTYARGVTYR</sequence>
<proteinExistence type="predicted"/>
<accession>A0A7J4JGQ3</accession>
<gene>
    <name evidence="1" type="ORF">HA252_05685</name>
    <name evidence="2" type="ORF">J4203_03345</name>
</gene>
<dbReference type="Proteomes" id="UP000564964">
    <property type="component" value="Unassembled WGS sequence"/>
</dbReference>
<dbReference type="EMBL" id="JAGVWE010000003">
    <property type="protein sequence ID" value="MBS3062882.1"/>
    <property type="molecule type" value="Genomic_DNA"/>
</dbReference>
<name>A0A7J4JGQ3_9ARCH</name>
<dbReference type="Proteomes" id="UP000678237">
    <property type="component" value="Unassembled WGS sequence"/>
</dbReference>
<dbReference type="AlphaFoldDB" id="A0A7J4JGQ3"/>
<reference evidence="1" key="1">
    <citation type="journal article" date="2020" name="bioRxiv">
        <title>A rank-normalized archaeal taxonomy based on genome phylogeny resolves widespread incomplete and uneven classifications.</title>
        <authorList>
            <person name="Rinke C."/>
            <person name="Chuvochina M."/>
            <person name="Mussig A.J."/>
            <person name="Chaumeil P.-A."/>
            <person name="Waite D.W."/>
            <person name="Whitman W.B."/>
            <person name="Parks D.H."/>
            <person name="Hugenholtz P."/>
        </authorList>
    </citation>
    <scope>NUCLEOTIDE SEQUENCE</scope>
    <source>
        <strain evidence="1">UBA10219</strain>
    </source>
</reference>
<evidence type="ECO:0000313" key="2">
    <source>
        <dbReference type="EMBL" id="MBS3062882.1"/>
    </source>
</evidence>